<evidence type="ECO:0000313" key="5">
    <source>
        <dbReference type="Proteomes" id="UP000001593"/>
    </source>
</evidence>
<dbReference type="EMBL" id="DS471487">
    <property type="protein sequence ID" value="EDO28496.1"/>
    <property type="molecule type" value="Genomic_DNA"/>
</dbReference>
<feature type="compositionally biased region" description="Basic residues" evidence="2">
    <location>
        <begin position="40"/>
        <end position="50"/>
    </location>
</feature>
<dbReference type="SMART" id="SM00358">
    <property type="entry name" value="DSRM"/>
    <property type="match status" value="1"/>
</dbReference>
<dbReference type="GO" id="GO:0003723">
    <property type="term" value="F:RNA binding"/>
    <property type="evidence" value="ECO:0007669"/>
    <property type="project" value="UniProtKB-UniRule"/>
</dbReference>
<evidence type="ECO:0000313" key="4">
    <source>
        <dbReference type="EMBL" id="EDO28496.1"/>
    </source>
</evidence>
<dbReference type="PROSITE" id="PS50137">
    <property type="entry name" value="DS_RBD"/>
    <property type="match status" value="1"/>
</dbReference>
<dbReference type="eggNOG" id="KOG2777">
    <property type="taxonomic scope" value="Eukaryota"/>
</dbReference>
<dbReference type="Proteomes" id="UP000001593">
    <property type="component" value="Unassembled WGS sequence"/>
</dbReference>
<organism evidence="4 5">
    <name type="scientific">Nematostella vectensis</name>
    <name type="common">Starlet sea anemone</name>
    <dbReference type="NCBI Taxonomy" id="45351"/>
    <lineage>
        <taxon>Eukaryota</taxon>
        <taxon>Metazoa</taxon>
        <taxon>Cnidaria</taxon>
        <taxon>Anthozoa</taxon>
        <taxon>Hexacorallia</taxon>
        <taxon>Actiniaria</taxon>
        <taxon>Edwardsiidae</taxon>
        <taxon>Nematostella</taxon>
    </lineage>
</organism>
<accession>A7T6A8</accession>
<dbReference type="PANTHER" id="PTHR10910:SF62">
    <property type="entry name" value="AT07585P-RELATED"/>
    <property type="match status" value="1"/>
</dbReference>
<sequence length="171" mass="19199">MAEQVDIGLKRRLDDSDEMMPDETSLLHQGEQGMVGFEKTKRRSAKKRKTSSNATFKTPLMQLNEYKPGLEFRLVSQEGPPHDTTFVVAVTVNGQTYEGKGSSKQRAKHDAAEKALQSCVQLPFNIKTEYAPTNEDFTADATGILSRRIQRTARKRQILPNSARQTLQSTL</sequence>
<feature type="region of interest" description="Disordered" evidence="2">
    <location>
        <begin position="1"/>
        <end position="53"/>
    </location>
</feature>
<evidence type="ECO:0000256" key="2">
    <source>
        <dbReference type="SAM" id="MobiDB-lite"/>
    </source>
</evidence>
<dbReference type="Gene3D" id="3.30.160.20">
    <property type="match status" value="1"/>
</dbReference>
<reference evidence="4 5" key="1">
    <citation type="journal article" date="2007" name="Science">
        <title>Sea anemone genome reveals ancestral eumetazoan gene repertoire and genomic organization.</title>
        <authorList>
            <person name="Putnam N.H."/>
            <person name="Srivastava M."/>
            <person name="Hellsten U."/>
            <person name="Dirks B."/>
            <person name="Chapman J."/>
            <person name="Salamov A."/>
            <person name="Terry A."/>
            <person name="Shapiro H."/>
            <person name="Lindquist E."/>
            <person name="Kapitonov V.V."/>
            <person name="Jurka J."/>
            <person name="Genikhovich G."/>
            <person name="Grigoriev I.V."/>
            <person name="Lucas S.M."/>
            <person name="Steele R.E."/>
            <person name="Finnerty J.R."/>
            <person name="Technau U."/>
            <person name="Martindale M.Q."/>
            <person name="Rokhsar D.S."/>
        </authorList>
    </citation>
    <scope>NUCLEOTIDE SEQUENCE [LARGE SCALE GENOMIC DNA]</scope>
    <source>
        <strain evidence="5">CH2 X CH6</strain>
    </source>
</reference>
<dbReference type="InterPro" id="IPR014720">
    <property type="entry name" value="dsRBD_dom"/>
</dbReference>
<dbReference type="SUPFAM" id="SSF54768">
    <property type="entry name" value="dsRNA-binding domain-like"/>
    <property type="match status" value="1"/>
</dbReference>
<dbReference type="InParanoid" id="A7T6A8"/>
<dbReference type="PANTHER" id="PTHR10910">
    <property type="entry name" value="EUKARYOTE SPECIFIC DSRNA BINDING PROTEIN"/>
    <property type="match status" value="1"/>
</dbReference>
<dbReference type="Pfam" id="PF00035">
    <property type="entry name" value="dsrm"/>
    <property type="match status" value="1"/>
</dbReference>
<feature type="domain" description="DRBM" evidence="3">
    <location>
        <begin position="55"/>
        <end position="121"/>
    </location>
</feature>
<keyword evidence="5" id="KW-1185">Reference proteome</keyword>
<name>A7T6A8_NEMVE</name>
<dbReference type="STRING" id="45351.A7T6A8"/>
<dbReference type="PhylomeDB" id="A7T6A8"/>
<dbReference type="FunFam" id="3.30.160.20:FF:000009">
    <property type="entry name" value="Adenosine deaminase RNA-specific B2 (inactive)"/>
    <property type="match status" value="1"/>
</dbReference>
<keyword evidence="1" id="KW-0694">RNA-binding</keyword>
<evidence type="ECO:0000256" key="1">
    <source>
        <dbReference type="PROSITE-ProRule" id="PRU00266"/>
    </source>
</evidence>
<protein>
    <recommendedName>
        <fullName evidence="3">DRBM domain-containing protein</fullName>
    </recommendedName>
</protein>
<evidence type="ECO:0000259" key="3">
    <source>
        <dbReference type="PROSITE" id="PS50137"/>
    </source>
</evidence>
<gene>
    <name evidence="4" type="ORF">NEMVEDRAFT_v1g222935</name>
</gene>
<dbReference type="HOGENOM" id="CLU_1564738_0_0_1"/>
<dbReference type="AlphaFoldDB" id="A7T6A8"/>
<dbReference type="KEGG" id="nve:5498941"/>
<proteinExistence type="predicted"/>